<dbReference type="STRING" id="1776384.GCA_900086585_03124"/>
<dbReference type="EMBL" id="QRMS01000001">
    <property type="protein sequence ID" value="RHJ89767.1"/>
    <property type="molecule type" value="Genomic_DNA"/>
</dbReference>
<organism evidence="1 2">
    <name type="scientific">Emergencia timonensis</name>
    <dbReference type="NCBI Taxonomy" id="1776384"/>
    <lineage>
        <taxon>Bacteria</taxon>
        <taxon>Bacillati</taxon>
        <taxon>Bacillota</taxon>
        <taxon>Clostridia</taxon>
        <taxon>Peptostreptococcales</taxon>
        <taxon>Anaerovoracaceae</taxon>
        <taxon>Emergencia</taxon>
    </lineage>
</organism>
<dbReference type="GeneID" id="83005435"/>
<dbReference type="RefSeq" id="WP_067540578.1">
    <property type="nucleotide sequence ID" value="NZ_AP025567.1"/>
</dbReference>
<accession>A0A415E7K2</accession>
<dbReference type="Proteomes" id="UP000284841">
    <property type="component" value="Unassembled WGS sequence"/>
</dbReference>
<name>A0A415E7K2_9FIRM</name>
<dbReference type="AlphaFoldDB" id="A0A415E7K2"/>
<evidence type="ECO:0000313" key="1">
    <source>
        <dbReference type="EMBL" id="RHJ89767.1"/>
    </source>
</evidence>
<comment type="caution">
    <text evidence="1">The sequence shown here is derived from an EMBL/GenBank/DDBJ whole genome shotgun (WGS) entry which is preliminary data.</text>
</comment>
<evidence type="ECO:0000313" key="2">
    <source>
        <dbReference type="Proteomes" id="UP000284841"/>
    </source>
</evidence>
<sequence>MAISTTGTYLTIKGEGLSKDIKVYIKSFPDLGAAPAAIEVTTLADEAQVFIPGKKGMAAMEFVANYDAAVFADLTAAEGKELTYTLNIGADNYEFTGQHTAIIAAGALNAAVDMKVVAIPSSRVAKAAAPSA</sequence>
<dbReference type="OrthoDB" id="1778681at2"/>
<reference evidence="1 2" key="1">
    <citation type="submission" date="2018-08" db="EMBL/GenBank/DDBJ databases">
        <title>A genome reference for cultivated species of the human gut microbiota.</title>
        <authorList>
            <person name="Zou Y."/>
            <person name="Xue W."/>
            <person name="Luo G."/>
        </authorList>
    </citation>
    <scope>NUCLEOTIDE SEQUENCE [LARGE SCALE GENOMIC DNA]</scope>
    <source>
        <strain evidence="1 2">AM07-24</strain>
    </source>
</reference>
<keyword evidence="2" id="KW-1185">Reference proteome</keyword>
<protein>
    <submittedName>
        <fullName evidence="1">Uncharacterized protein</fullName>
    </submittedName>
</protein>
<gene>
    <name evidence="1" type="ORF">DW099_04165</name>
</gene>
<proteinExistence type="predicted"/>